<protein>
    <recommendedName>
        <fullName evidence="4">Lipase</fullName>
    </recommendedName>
</protein>
<evidence type="ECO:0000256" key="1">
    <source>
        <dbReference type="SAM" id="SignalP"/>
    </source>
</evidence>
<dbReference type="RefSeq" id="WP_116303862.1">
    <property type="nucleotide sequence ID" value="NZ_NFZV01000031.1"/>
</dbReference>
<dbReference type="Pfam" id="PF01674">
    <property type="entry name" value="Lipase_2"/>
    <property type="match status" value="1"/>
</dbReference>
<reference evidence="3" key="1">
    <citation type="submission" date="2017-05" db="EMBL/GenBank/DDBJ databases">
        <authorList>
            <person name="Sharma S."/>
            <person name="Sidhu C."/>
            <person name="Pinnaka A.K."/>
        </authorList>
    </citation>
    <scope>NUCLEOTIDE SEQUENCE [LARGE SCALE GENOMIC DNA]</scope>
    <source>
        <strain evidence="3">AK93</strain>
    </source>
</reference>
<dbReference type="PANTHER" id="PTHR32015:SF1">
    <property type="entry name" value="LIPASE"/>
    <property type="match status" value="1"/>
</dbReference>
<dbReference type="Proteomes" id="UP000256763">
    <property type="component" value="Unassembled WGS sequence"/>
</dbReference>
<comment type="caution">
    <text evidence="2">The sequence shown here is derived from an EMBL/GenBank/DDBJ whole genome shotgun (WGS) entry which is preliminary data.</text>
</comment>
<name>A0A3E0WK21_9GAMM</name>
<sequence>MSKKKYYRAAFCLSCVLFFLGLPILAYANGPVIFVHGYGGKKSQWDSMMQDFQSNGYSAESLYQFSYNSLLQSNRDSAKELRDYVDWVRSRHDWQQVSIVAHSNGGLVTRWYQARLGGDQAVRRFVSIGTPHNGTSWAYGCVSPACFEMRRNSSFLQELNGQGCDRALWSGCDAIIIPTNSAQCGVSVQTSCLGHNQMLWTSSVHNRARELLQ</sequence>
<dbReference type="Gene3D" id="3.40.50.1820">
    <property type="entry name" value="alpha/beta hydrolase"/>
    <property type="match status" value="1"/>
</dbReference>
<dbReference type="EMBL" id="NFZW01000029">
    <property type="protein sequence ID" value="RFA32427.1"/>
    <property type="molecule type" value="Genomic_DNA"/>
</dbReference>
<keyword evidence="3" id="KW-1185">Reference proteome</keyword>
<accession>A0A3E0WK21</accession>
<feature type="chain" id="PRO_5017594901" description="Lipase" evidence="1">
    <location>
        <begin position="29"/>
        <end position="213"/>
    </location>
</feature>
<evidence type="ECO:0000313" key="2">
    <source>
        <dbReference type="EMBL" id="RFA32427.1"/>
    </source>
</evidence>
<keyword evidence="1" id="KW-0732">Signal</keyword>
<dbReference type="InterPro" id="IPR029058">
    <property type="entry name" value="AB_hydrolase_fold"/>
</dbReference>
<organism evidence="2 3">
    <name type="scientific">Alkalilimnicola ehrlichii</name>
    <dbReference type="NCBI Taxonomy" id="351052"/>
    <lineage>
        <taxon>Bacteria</taxon>
        <taxon>Pseudomonadati</taxon>
        <taxon>Pseudomonadota</taxon>
        <taxon>Gammaproteobacteria</taxon>
        <taxon>Chromatiales</taxon>
        <taxon>Ectothiorhodospiraceae</taxon>
        <taxon>Alkalilimnicola</taxon>
    </lineage>
</organism>
<evidence type="ECO:0008006" key="4">
    <source>
        <dbReference type="Google" id="ProtNLM"/>
    </source>
</evidence>
<feature type="signal peptide" evidence="1">
    <location>
        <begin position="1"/>
        <end position="28"/>
    </location>
</feature>
<dbReference type="PANTHER" id="PTHR32015">
    <property type="entry name" value="FASTING INDUCED LIPASE"/>
    <property type="match status" value="1"/>
</dbReference>
<gene>
    <name evidence="2" type="ORF">CAL65_19775</name>
</gene>
<dbReference type="GO" id="GO:0016042">
    <property type="term" value="P:lipid catabolic process"/>
    <property type="evidence" value="ECO:0007669"/>
    <property type="project" value="InterPro"/>
</dbReference>
<proteinExistence type="predicted"/>
<dbReference type="InterPro" id="IPR002918">
    <property type="entry name" value="Lipase_EstA/Esterase_EstB"/>
</dbReference>
<dbReference type="AlphaFoldDB" id="A0A3E0WK21"/>
<dbReference type="OrthoDB" id="556502at2"/>
<dbReference type="GO" id="GO:0016298">
    <property type="term" value="F:lipase activity"/>
    <property type="evidence" value="ECO:0007669"/>
    <property type="project" value="TreeGrafter"/>
</dbReference>
<evidence type="ECO:0000313" key="3">
    <source>
        <dbReference type="Proteomes" id="UP000256763"/>
    </source>
</evidence>
<dbReference type="SUPFAM" id="SSF53474">
    <property type="entry name" value="alpha/beta-Hydrolases"/>
    <property type="match status" value="1"/>
</dbReference>